<comment type="caution">
    <text evidence="1">The sequence shown here is derived from an EMBL/GenBank/DDBJ whole genome shotgun (WGS) entry which is preliminary data.</text>
</comment>
<reference evidence="1" key="1">
    <citation type="submission" date="2024-12" db="EMBL/GenBank/DDBJ databases">
        <authorList>
            <person name="Wu N."/>
        </authorList>
    </citation>
    <scope>NUCLEOTIDE SEQUENCE</scope>
    <source>
        <strain evidence="1">P15</strain>
    </source>
</reference>
<protein>
    <submittedName>
        <fullName evidence="1">Glycosyltransferase family 4 protein</fullName>
        <ecNumber evidence="1">2.4.-.-</ecNumber>
    </submittedName>
</protein>
<evidence type="ECO:0000313" key="2">
    <source>
        <dbReference type="Proteomes" id="UP001631969"/>
    </source>
</evidence>
<keyword evidence="2" id="KW-1185">Reference proteome</keyword>
<sequence length="458" mass="51107">MRGIRRQRIGCVGGQSGRINERAIDTQWIEYLGCYADVVKIPSIRWIKLMGGPADTWPDMSAAKLGVIAKGLSELVRAYELDAIYANLPALTPYLLAARSLAGLPTGFLMIAHSVGSEHWLRHWLSITPFLCSRDVVLAATHSAKQALTNLSPVYEASPVIPLCIRVEDSPKRAGEPGMGRQGDPAFHILSIGRLEQVKNIDKQLLMLHEVRQHIPSARLLVAGDYTGTDHTEITEYRLKLQSLVHELGLEEAVSFTGPVMGEEKEELFRKADVLVNLSTDPGETFGFNLLEAKAWGIPVVCTGWDGIREVAEHGKDGLLISCRWSGDTPVFDYMEVAKQVVRLYQDRELARSMSDRAHWNAKRYSYKLIMPRVVEALDRALATDNPAGLQAALLTRPIGEQPEMYRLSELRAPELLNCNPLTVLRSTRMDRERWAAAAKPIIHHFPGSYDNVSVYHD</sequence>
<gene>
    <name evidence="1" type="ORF">ACI1P1_09220</name>
</gene>
<accession>A0ACC7NWK9</accession>
<dbReference type="EC" id="2.4.-.-" evidence="1"/>
<proteinExistence type="predicted"/>
<organism evidence="1 2">
    <name type="scientific">Paenibacillus mesotrionivorans</name>
    <dbReference type="NCBI Taxonomy" id="3160968"/>
    <lineage>
        <taxon>Bacteria</taxon>
        <taxon>Bacillati</taxon>
        <taxon>Bacillota</taxon>
        <taxon>Bacilli</taxon>
        <taxon>Bacillales</taxon>
        <taxon>Paenibacillaceae</taxon>
        <taxon>Paenibacillus</taxon>
    </lineage>
</organism>
<keyword evidence="1" id="KW-0328">Glycosyltransferase</keyword>
<dbReference type="Proteomes" id="UP001631969">
    <property type="component" value="Unassembled WGS sequence"/>
</dbReference>
<name>A0ACC7NWK9_9BACL</name>
<keyword evidence="1" id="KW-0808">Transferase</keyword>
<dbReference type="EMBL" id="JBJURJ010000005">
    <property type="protein sequence ID" value="MFM9328466.1"/>
    <property type="molecule type" value="Genomic_DNA"/>
</dbReference>
<evidence type="ECO:0000313" key="1">
    <source>
        <dbReference type="EMBL" id="MFM9328466.1"/>
    </source>
</evidence>